<evidence type="ECO:0000256" key="4">
    <source>
        <dbReference type="ARBA" id="ARBA00022475"/>
    </source>
</evidence>
<dbReference type="SUPFAM" id="SSF47384">
    <property type="entry name" value="Homodimeric domain of signal transducing histidine kinase"/>
    <property type="match status" value="1"/>
</dbReference>
<evidence type="ECO:0000259" key="16">
    <source>
        <dbReference type="PROSITE" id="PS50112"/>
    </source>
</evidence>
<dbReference type="PRINTS" id="PR00344">
    <property type="entry name" value="BCTRLSENSOR"/>
</dbReference>
<evidence type="ECO:0000259" key="15">
    <source>
        <dbReference type="PROSITE" id="PS50110"/>
    </source>
</evidence>
<evidence type="ECO:0000256" key="7">
    <source>
        <dbReference type="ARBA" id="ARBA00022741"/>
    </source>
</evidence>
<dbReference type="InterPro" id="IPR035965">
    <property type="entry name" value="PAS-like_dom_sf"/>
</dbReference>
<keyword evidence="5 13" id="KW-0597">Phosphoprotein</keyword>
<dbReference type="InterPro" id="IPR011006">
    <property type="entry name" value="CheY-like_superfamily"/>
</dbReference>
<dbReference type="SUPFAM" id="SSF55785">
    <property type="entry name" value="PYP-like sensor domain (PAS domain)"/>
    <property type="match status" value="4"/>
</dbReference>
<dbReference type="CDD" id="cd17546">
    <property type="entry name" value="REC_hyHK_CKI1_RcsC-like"/>
    <property type="match status" value="1"/>
</dbReference>
<keyword evidence="7" id="KW-0547">Nucleotide-binding</keyword>
<dbReference type="PANTHER" id="PTHR45339">
    <property type="entry name" value="HYBRID SIGNAL TRANSDUCTION HISTIDINE KINASE J"/>
    <property type="match status" value="1"/>
</dbReference>
<dbReference type="NCBIfam" id="TIGR00229">
    <property type="entry name" value="sensory_box"/>
    <property type="match status" value="2"/>
</dbReference>
<dbReference type="InterPro" id="IPR004358">
    <property type="entry name" value="Sig_transdc_His_kin-like_C"/>
</dbReference>
<dbReference type="Gene3D" id="3.30.565.10">
    <property type="entry name" value="Histidine kinase-like ATPase, C-terminal domain"/>
    <property type="match status" value="1"/>
</dbReference>
<dbReference type="InterPro" id="IPR013655">
    <property type="entry name" value="PAS_fold_3"/>
</dbReference>
<dbReference type="Gene3D" id="3.30.450.20">
    <property type="entry name" value="PAS domain"/>
    <property type="match status" value="4"/>
</dbReference>
<dbReference type="SMART" id="SM00388">
    <property type="entry name" value="HisKA"/>
    <property type="match status" value="1"/>
</dbReference>
<feature type="domain" description="PAS" evidence="16">
    <location>
        <begin position="1"/>
        <end position="71"/>
    </location>
</feature>
<keyword evidence="4" id="KW-1003">Cell membrane</keyword>
<dbReference type="InterPro" id="IPR013656">
    <property type="entry name" value="PAS_4"/>
</dbReference>
<dbReference type="InterPro" id="IPR036890">
    <property type="entry name" value="HATPase_C_sf"/>
</dbReference>
<comment type="subcellular location">
    <subcellularLocation>
        <location evidence="2">Cell membrane</location>
        <topology evidence="2">Multi-pass membrane protein</topology>
    </subcellularLocation>
</comment>
<dbReference type="InterPro" id="IPR000700">
    <property type="entry name" value="PAS-assoc_C"/>
</dbReference>
<dbReference type="EC" id="2.7.13.3" evidence="3"/>
<dbReference type="SUPFAM" id="SSF52172">
    <property type="entry name" value="CheY-like"/>
    <property type="match status" value="1"/>
</dbReference>
<keyword evidence="8" id="KW-0067">ATP-binding</keyword>
<dbReference type="CDD" id="cd16922">
    <property type="entry name" value="HATPase_EvgS-ArcB-TorS-like"/>
    <property type="match status" value="1"/>
</dbReference>
<keyword evidence="9" id="KW-1133">Transmembrane helix</keyword>
<dbReference type="EMBL" id="FOMX01000013">
    <property type="protein sequence ID" value="SFE43613.1"/>
    <property type="molecule type" value="Genomic_DNA"/>
</dbReference>
<dbReference type="Gene3D" id="1.10.287.130">
    <property type="match status" value="1"/>
</dbReference>
<feature type="modified residue" description="4-aspartylphosphate" evidence="13">
    <location>
        <position position="819"/>
    </location>
</feature>
<dbReference type="InterPro" id="IPR013767">
    <property type="entry name" value="PAS_fold"/>
</dbReference>
<dbReference type="InterPro" id="IPR005467">
    <property type="entry name" value="His_kinase_dom"/>
</dbReference>
<dbReference type="SMART" id="SM00387">
    <property type="entry name" value="HATPase_c"/>
    <property type="match status" value="1"/>
</dbReference>
<name>A0A1I2AKZ1_9BACT</name>
<gene>
    <name evidence="19" type="ORF">SAMN02745121_04280</name>
</gene>
<dbReference type="Pfam" id="PF00512">
    <property type="entry name" value="HisKA"/>
    <property type="match status" value="1"/>
</dbReference>
<evidence type="ECO:0000256" key="3">
    <source>
        <dbReference type="ARBA" id="ARBA00012438"/>
    </source>
</evidence>
<dbReference type="CDD" id="cd00082">
    <property type="entry name" value="HisKA"/>
    <property type="match status" value="1"/>
</dbReference>
<dbReference type="Pfam" id="PF01627">
    <property type="entry name" value="Hpt"/>
    <property type="match status" value="1"/>
</dbReference>
<dbReference type="SMART" id="SM00086">
    <property type="entry name" value="PAC"/>
    <property type="match status" value="2"/>
</dbReference>
<dbReference type="Pfam" id="PF08448">
    <property type="entry name" value="PAS_4"/>
    <property type="match status" value="1"/>
</dbReference>
<dbReference type="SMART" id="SM00448">
    <property type="entry name" value="REC"/>
    <property type="match status" value="1"/>
</dbReference>
<evidence type="ECO:0000256" key="9">
    <source>
        <dbReference type="ARBA" id="ARBA00022989"/>
    </source>
</evidence>
<dbReference type="GO" id="GO:0000155">
    <property type="term" value="F:phosphorelay sensor kinase activity"/>
    <property type="evidence" value="ECO:0007669"/>
    <property type="project" value="InterPro"/>
</dbReference>
<dbReference type="InterPro" id="IPR001789">
    <property type="entry name" value="Sig_transdc_resp-reg_receiver"/>
</dbReference>
<dbReference type="SUPFAM" id="SSF47226">
    <property type="entry name" value="Histidine-containing phosphotransfer domain, HPT domain"/>
    <property type="match status" value="1"/>
</dbReference>
<evidence type="ECO:0000256" key="8">
    <source>
        <dbReference type="ARBA" id="ARBA00022840"/>
    </source>
</evidence>
<dbReference type="InterPro" id="IPR000014">
    <property type="entry name" value="PAS"/>
</dbReference>
<accession>A0A1I2AKZ1</accession>
<protein>
    <recommendedName>
        <fullName evidence="3">histidine kinase</fullName>
        <ecNumber evidence="3">2.7.13.3</ecNumber>
    </recommendedName>
</protein>
<dbReference type="RefSeq" id="WP_170135718.1">
    <property type="nucleotide sequence ID" value="NZ_FOMX01000013.1"/>
</dbReference>
<evidence type="ECO:0000256" key="13">
    <source>
        <dbReference type="PROSITE-ProRule" id="PRU00169"/>
    </source>
</evidence>
<dbReference type="InterPro" id="IPR003594">
    <property type="entry name" value="HATPase_dom"/>
</dbReference>
<sequence length="1010" mass="110536">MPPSLSDLLEDSDEKFAAVAADGRILACSRALREALGWSEEQVATASLVAAAAPEYRDKLRGLLARVFAGEADVRGHTQMLTQHGHRLELHVRMHRARDGESAWVSLQCEMARVHGQIGGILASATSVGLIAVDITGRIVRFNRGAERIYGIAAEDALGRHFDTLPSDPDEVAERIRELSQEFGRPATKLDTYTLRAREYGSDDHSSTIPRADGTRAYVEVVTSPLRETTGEVIGYVGILRDVTATRLAQAEHERLANRLRGALLASTDSIVVTERVVGEDGRFDLVIVEVNPGTTRLMNRPREKLIGMRVSEFAGPRRMAPFLAKYERVIATGEALDEDIRVDSELLPGVEWLRHQAVRIGDGVAITTRDITKRKRSEVQLRNSEQRLNMALEAAGDELWDWDLTAGTVFFTRGRDNTSHTYSEAELAHAVHPDDREAFHEAVRKHMSGEAPTFHCEYRARTAKGGHRWVLGRGRVVARDASGRPLRLMGTQTDISARRRQEDALRQAVRAAEAASRAKSEFLAHVSHEIRTPMNGILGMVELALLDDPPPPARERLRVIQDSARSLLAVINDLLDVTKIEAGKLALAPVPFDLHATMQRTVDALRPRAEEQGLRFAAALAPEVPRWLVGDPDRLRQVLVNLIGNAIKFTSHGEVQVEVGAQVTGERARLRFAVRDTGIGIAPERLSAIFVPFEQGDASTTRRFGGTGLGLTIADRLVRLMGGAIAVDSKVGVGSTFSFEVELPCARETPRPESRTPPAKLSPAGRRLRVLLAEDHPINQLVAAEMLRGAGHEVAVVHDGHAALAAVESTRFDLVLMDVQMPGMDGWEAAAAIRKHADPRVRAVPIVAMTARATESDRLHSLERGMDGFLTKPVQIADLQAVLATIGQRPNGAVDDWDAVIKRVAGSRTTLLRMIEMAREEAPKLAEVLRSSAPNDPEVMRQAAHRAAGTAAMFSAGELLALARELEGVATQVSESERIARVERLIDAMYRLTDDLVARGRELAAETSS</sequence>
<dbReference type="Gene3D" id="1.20.120.160">
    <property type="entry name" value="HPT domain"/>
    <property type="match status" value="1"/>
</dbReference>
<evidence type="ECO:0000313" key="20">
    <source>
        <dbReference type="Proteomes" id="UP000199400"/>
    </source>
</evidence>
<feature type="domain" description="PAC" evidence="17">
    <location>
        <begin position="203"/>
        <end position="255"/>
    </location>
</feature>
<dbReference type="Gene3D" id="3.40.50.2300">
    <property type="match status" value="1"/>
</dbReference>
<organism evidence="19 20">
    <name type="scientific">Nannocystis exedens</name>
    <dbReference type="NCBI Taxonomy" id="54"/>
    <lineage>
        <taxon>Bacteria</taxon>
        <taxon>Pseudomonadati</taxon>
        <taxon>Myxococcota</taxon>
        <taxon>Polyangia</taxon>
        <taxon>Nannocystales</taxon>
        <taxon>Nannocystaceae</taxon>
        <taxon>Nannocystis</taxon>
    </lineage>
</organism>
<evidence type="ECO:0000259" key="17">
    <source>
        <dbReference type="PROSITE" id="PS50113"/>
    </source>
</evidence>
<keyword evidence="10" id="KW-0902">Two-component regulatory system</keyword>
<feature type="domain" description="Histidine kinase" evidence="14">
    <location>
        <begin position="526"/>
        <end position="746"/>
    </location>
</feature>
<feature type="domain" description="PAS" evidence="16">
    <location>
        <begin position="122"/>
        <end position="160"/>
    </location>
</feature>
<dbReference type="CDD" id="cd00130">
    <property type="entry name" value="PAS"/>
    <property type="match status" value="3"/>
</dbReference>
<keyword evidence="6" id="KW-0812">Transmembrane</keyword>
<dbReference type="InterPro" id="IPR001610">
    <property type="entry name" value="PAC"/>
</dbReference>
<evidence type="ECO:0000256" key="5">
    <source>
        <dbReference type="ARBA" id="ARBA00022553"/>
    </source>
</evidence>
<feature type="domain" description="PAC" evidence="17">
    <location>
        <begin position="455"/>
        <end position="508"/>
    </location>
</feature>
<dbReference type="Pfam" id="PF08447">
    <property type="entry name" value="PAS_3"/>
    <property type="match status" value="1"/>
</dbReference>
<evidence type="ECO:0000256" key="11">
    <source>
        <dbReference type="ARBA" id="ARBA00023136"/>
    </source>
</evidence>
<evidence type="ECO:0000259" key="18">
    <source>
        <dbReference type="PROSITE" id="PS50894"/>
    </source>
</evidence>
<dbReference type="PROSITE" id="PS50113">
    <property type="entry name" value="PAC"/>
    <property type="match status" value="2"/>
</dbReference>
<dbReference type="STRING" id="54.SAMN02745121_04280"/>
<dbReference type="Proteomes" id="UP000199400">
    <property type="component" value="Unassembled WGS sequence"/>
</dbReference>
<dbReference type="PANTHER" id="PTHR45339:SF1">
    <property type="entry name" value="HYBRID SIGNAL TRANSDUCTION HISTIDINE KINASE J"/>
    <property type="match status" value="1"/>
</dbReference>
<dbReference type="PROSITE" id="PS50109">
    <property type="entry name" value="HIS_KIN"/>
    <property type="match status" value="1"/>
</dbReference>
<dbReference type="PROSITE" id="PS50112">
    <property type="entry name" value="PAS"/>
    <property type="match status" value="2"/>
</dbReference>
<dbReference type="GO" id="GO:0006355">
    <property type="term" value="P:regulation of DNA-templated transcription"/>
    <property type="evidence" value="ECO:0007669"/>
    <property type="project" value="InterPro"/>
</dbReference>
<evidence type="ECO:0000256" key="1">
    <source>
        <dbReference type="ARBA" id="ARBA00000085"/>
    </source>
</evidence>
<keyword evidence="11" id="KW-0472">Membrane</keyword>
<dbReference type="InterPro" id="IPR003661">
    <property type="entry name" value="HisK_dim/P_dom"/>
</dbReference>
<dbReference type="Pfam" id="PF02518">
    <property type="entry name" value="HATPase_c"/>
    <property type="match status" value="1"/>
</dbReference>
<dbReference type="InterPro" id="IPR036097">
    <property type="entry name" value="HisK_dim/P_sf"/>
</dbReference>
<evidence type="ECO:0000313" key="19">
    <source>
        <dbReference type="EMBL" id="SFE43613.1"/>
    </source>
</evidence>
<dbReference type="InterPro" id="IPR008207">
    <property type="entry name" value="Sig_transdc_His_kin_Hpt_dom"/>
</dbReference>
<dbReference type="SUPFAM" id="SSF55874">
    <property type="entry name" value="ATPase domain of HSP90 chaperone/DNA topoisomerase II/histidine kinase"/>
    <property type="match status" value="1"/>
</dbReference>
<evidence type="ECO:0000256" key="2">
    <source>
        <dbReference type="ARBA" id="ARBA00004651"/>
    </source>
</evidence>
<comment type="catalytic activity">
    <reaction evidence="1">
        <text>ATP + protein L-histidine = ADP + protein N-phospho-L-histidine.</text>
        <dbReference type="EC" id="2.7.13.3"/>
    </reaction>
</comment>
<feature type="modified residue" description="Phosphohistidine" evidence="12">
    <location>
        <position position="946"/>
    </location>
</feature>
<dbReference type="InterPro" id="IPR036641">
    <property type="entry name" value="HPT_dom_sf"/>
</dbReference>
<proteinExistence type="predicted"/>
<evidence type="ECO:0000256" key="12">
    <source>
        <dbReference type="PROSITE-ProRule" id="PRU00110"/>
    </source>
</evidence>
<dbReference type="SMART" id="SM00091">
    <property type="entry name" value="PAS"/>
    <property type="match status" value="4"/>
</dbReference>
<dbReference type="AlphaFoldDB" id="A0A1I2AKZ1"/>
<dbReference type="GO" id="GO:0005886">
    <property type="term" value="C:plasma membrane"/>
    <property type="evidence" value="ECO:0007669"/>
    <property type="project" value="UniProtKB-SubCell"/>
</dbReference>
<keyword evidence="20" id="KW-1185">Reference proteome</keyword>
<feature type="domain" description="HPt" evidence="18">
    <location>
        <begin position="904"/>
        <end position="1000"/>
    </location>
</feature>
<dbReference type="Pfam" id="PF00072">
    <property type="entry name" value="Response_reg"/>
    <property type="match status" value="1"/>
</dbReference>
<dbReference type="PROSITE" id="PS50894">
    <property type="entry name" value="HPT"/>
    <property type="match status" value="1"/>
</dbReference>
<evidence type="ECO:0000256" key="10">
    <source>
        <dbReference type="ARBA" id="ARBA00023012"/>
    </source>
</evidence>
<evidence type="ECO:0000256" key="6">
    <source>
        <dbReference type="ARBA" id="ARBA00022692"/>
    </source>
</evidence>
<dbReference type="FunFam" id="3.30.565.10:FF:000078">
    <property type="entry name" value="Two-component sensor histidine kinase"/>
    <property type="match status" value="1"/>
</dbReference>
<reference evidence="20" key="1">
    <citation type="submission" date="2016-10" db="EMBL/GenBank/DDBJ databases">
        <authorList>
            <person name="Varghese N."/>
            <person name="Submissions S."/>
        </authorList>
    </citation>
    <scope>NUCLEOTIDE SEQUENCE [LARGE SCALE GENOMIC DNA]</scope>
    <source>
        <strain evidence="20">ATCC 25963</strain>
    </source>
</reference>
<evidence type="ECO:0000259" key="14">
    <source>
        <dbReference type="PROSITE" id="PS50109"/>
    </source>
</evidence>
<feature type="domain" description="Response regulatory" evidence="15">
    <location>
        <begin position="770"/>
        <end position="888"/>
    </location>
</feature>
<dbReference type="GO" id="GO:0005524">
    <property type="term" value="F:ATP binding"/>
    <property type="evidence" value="ECO:0007669"/>
    <property type="project" value="UniProtKB-KW"/>
</dbReference>
<dbReference type="Pfam" id="PF00989">
    <property type="entry name" value="PAS"/>
    <property type="match status" value="2"/>
</dbReference>
<dbReference type="PROSITE" id="PS50110">
    <property type="entry name" value="RESPONSE_REGULATORY"/>
    <property type="match status" value="1"/>
</dbReference>